<dbReference type="InterPro" id="IPR013087">
    <property type="entry name" value="Znf_C2H2_type"/>
</dbReference>
<evidence type="ECO:0000313" key="4">
    <source>
        <dbReference type="Proteomes" id="UP001370758"/>
    </source>
</evidence>
<dbReference type="EMBL" id="JAVHJL010000012">
    <property type="protein sequence ID" value="KAK6495687.1"/>
    <property type="molecule type" value="Genomic_DNA"/>
</dbReference>
<proteinExistence type="predicted"/>
<feature type="region of interest" description="Disordered" evidence="1">
    <location>
        <begin position="33"/>
        <end position="64"/>
    </location>
</feature>
<protein>
    <recommendedName>
        <fullName evidence="2">C2H2-type domain-containing protein</fullName>
    </recommendedName>
</protein>
<evidence type="ECO:0000313" key="3">
    <source>
        <dbReference type="EMBL" id="KAK6495687.1"/>
    </source>
</evidence>
<evidence type="ECO:0000259" key="2">
    <source>
        <dbReference type="PROSITE" id="PS00028"/>
    </source>
</evidence>
<keyword evidence="4" id="KW-1185">Reference proteome</keyword>
<name>A0AAV9VR32_9PEZI</name>
<dbReference type="AlphaFoldDB" id="A0AAV9VR32"/>
<gene>
    <name evidence="3" type="ORF">TWF481_002735</name>
</gene>
<accession>A0AAV9VR32</accession>
<reference evidence="3 4" key="1">
    <citation type="submission" date="2023-08" db="EMBL/GenBank/DDBJ databases">
        <authorList>
            <person name="Palmer J.M."/>
        </authorList>
    </citation>
    <scope>NUCLEOTIDE SEQUENCE [LARGE SCALE GENOMIC DNA]</scope>
    <source>
        <strain evidence="3 4">TWF481</strain>
    </source>
</reference>
<sequence>MSKEEYENLLDEQTSESNVDKIFDAKYGKWPKKRHKQKAREAQTTAKATARTDRQSGEYVYEPTTNFRKANPSKVPMRYGKPKQPSCFKCGETFGSGNALHNHLVEKGHFSKGKGKASVGAKPGPRLVDFTKSASSPEITGGVVPELMANYNYIIFQLVIASKGRKLTVLYSILDSDIALPMSYFWRRLSSQNRATD</sequence>
<dbReference type="PROSITE" id="PS00028">
    <property type="entry name" value="ZINC_FINGER_C2H2_1"/>
    <property type="match status" value="1"/>
</dbReference>
<dbReference type="Proteomes" id="UP001370758">
    <property type="component" value="Unassembled WGS sequence"/>
</dbReference>
<feature type="domain" description="C2H2-type" evidence="2">
    <location>
        <begin position="87"/>
        <end position="109"/>
    </location>
</feature>
<organism evidence="3 4">
    <name type="scientific">Arthrobotrys musiformis</name>
    <dbReference type="NCBI Taxonomy" id="47236"/>
    <lineage>
        <taxon>Eukaryota</taxon>
        <taxon>Fungi</taxon>
        <taxon>Dikarya</taxon>
        <taxon>Ascomycota</taxon>
        <taxon>Pezizomycotina</taxon>
        <taxon>Orbiliomycetes</taxon>
        <taxon>Orbiliales</taxon>
        <taxon>Orbiliaceae</taxon>
        <taxon>Arthrobotrys</taxon>
    </lineage>
</organism>
<comment type="caution">
    <text evidence="3">The sequence shown here is derived from an EMBL/GenBank/DDBJ whole genome shotgun (WGS) entry which is preliminary data.</text>
</comment>
<evidence type="ECO:0000256" key="1">
    <source>
        <dbReference type="SAM" id="MobiDB-lite"/>
    </source>
</evidence>